<evidence type="ECO:0000313" key="1">
    <source>
        <dbReference type="EMBL" id="QJA73310.1"/>
    </source>
</evidence>
<reference evidence="1" key="1">
    <citation type="submission" date="2020-03" db="EMBL/GenBank/DDBJ databases">
        <title>The deep terrestrial virosphere.</title>
        <authorList>
            <person name="Holmfeldt K."/>
            <person name="Nilsson E."/>
            <person name="Simone D."/>
            <person name="Lopez-Fernandez M."/>
            <person name="Wu X."/>
            <person name="de Brujin I."/>
            <person name="Lundin D."/>
            <person name="Andersson A."/>
            <person name="Bertilsson S."/>
            <person name="Dopson M."/>
        </authorList>
    </citation>
    <scope>NUCLEOTIDE SEQUENCE</scope>
    <source>
        <strain evidence="1">MM415A02413</strain>
    </source>
</reference>
<accession>A0A6M3JTN5</accession>
<protein>
    <submittedName>
        <fullName evidence="1">Uncharacterized protein</fullName>
    </submittedName>
</protein>
<organism evidence="1">
    <name type="scientific">viral metagenome</name>
    <dbReference type="NCBI Taxonomy" id="1070528"/>
    <lineage>
        <taxon>unclassified sequences</taxon>
        <taxon>metagenomes</taxon>
        <taxon>organismal metagenomes</taxon>
    </lineage>
</organism>
<proteinExistence type="predicted"/>
<dbReference type="AlphaFoldDB" id="A0A6M3JTN5"/>
<sequence>MATQREVKVENTDEGFGAGDQIIAYGDSAFSESDISVELTLPFEHLHACVLTIRDATPTYYDILSHDGILTSQNLTVYRTNGTTSGLTFDYIAIGAPKLTTS</sequence>
<dbReference type="EMBL" id="MT142017">
    <property type="protein sequence ID" value="QJA73310.1"/>
    <property type="molecule type" value="Genomic_DNA"/>
</dbReference>
<gene>
    <name evidence="1" type="ORF">MM415A02413_0008</name>
</gene>
<name>A0A6M3JTN5_9ZZZZ</name>